<evidence type="ECO:0000256" key="1">
    <source>
        <dbReference type="ARBA" id="ARBA00004141"/>
    </source>
</evidence>
<dbReference type="InterPro" id="IPR000515">
    <property type="entry name" value="MetI-like"/>
</dbReference>
<evidence type="ECO:0000313" key="9">
    <source>
        <dbReference type="Proteomes" id="UP000625527"/>
    </source>
</evidence>
<comment type="function">
    <text evidence="6">Part of the binding-protein-dependent transport system for phosphate; probably responsible for the translocation of the substrate across the membrane.</text>
</comment>
<keyword evidence="6" id="KW-1003">Cell membrane</keyword>
<feature type="transmembrane region" description="Helical" evidence="5">
    <location>
        <begin position="91"/>
        <end position="110"/>
    </location>
</feature>
<comment type="similarity">
    <text evidence="6">Belongs to the binding-protein-dependent transport system permease family. CysTW subfamily.</text>
</comment>
<dbReference type="EMBL" id="JADAQT010000108">
    <property type="protein sequence ID" value="MBE1878174.1"/>
    <property type="molecule type" value="Genomic_DNA"/>
</dbReference>
<keyword evidence="3 5" id="KW-1133">Transmembrane helix</keyword>
<evidence type="ECO:0000256" key="3">
    <source>
        <dbReference type="ARBA" id="ARBA00022989"/>
    </source>
</evidence>
<feature type="transmembrane region" description="Helical" evidence="5">
    <location>
        <begin position="131"/>
        <end position="149"/>
    </location>
</feature>
<feature type="transmembrane region" description="Helical" evidence="5">
    <location>
        <begin position="218"/>
        <end position="239"/>
    </location>
</feature>
<proteinExistence type="inferred from homology"/>
<keyword evidence="2 5" id="KW-0812">Transmembrane</keyword>
<comment type="subcellular location">
    <subcellularLocation>
        <location evidence="5">Cell membrane</location>
        <topology evidence="5">Multi-pass membrane protein</topology>
    </subcellularLocation>
    <subcellularLocation>
        <location evidence="1">Membrane</location>
        <topology evidence="1">Multi-pass membrane protein</topology>
    </subcellularLocation>
</comment>
<dbReference type="NCBIfam" id="TIGR02138">
    <property type="entry name" value="phosphate_pstC"/>
    <property type="match status" value="1"/>
</dbReference>
<dbReference type="InterPro" id="IPR011864">
    <property type="entry name" value="Phosphate_PstC"/>
</dbReference>
<dbReference type="SUPFAM" id="SSF161098">
    <property type="entry name" value="MetI-like"/>
    <property type="match status" value="1"/>
</dbReference>
<feature type="domain" description="ABC transmembrane type-1" evidence="7">
    <location>
        <begin position="85"/>
        <end position="306"/>
    </location>
</feature>
<dbReference type="CDD" id="cd06261">
    <property type="entry name" value="TM_PBP2"/>
    <property type="match status" value="1"/>
</dbReference>
<keyword evidence="5" id="KW-0813">Transport</keyword>
<keyword evidence="4 5" id="KW-0472">Membrane</keyword>
<dbReference type="PANTHER" id="PTHR42727">
    <property type="entry name" value="PHOSPHATE TRANSPORT SYSTEM PERMEASE PROTEIN"/>
    <property type="match status" value="1"/>
</dbReference>
<keyword evidence="9" id="KW-1185">Reference proteome</keyword>
<accession>A0ABR9N3F0</accession>
<dbReference type="Gene3D" id="1.10.3720.10">
    <property type="entry name" value="MetI-like"/>
    <property type="match status" value="1"/>
</dbReference>
<name>A0ABR9N3F0_9MICO</name>
<keyword evidence="6" id="KW-0592">Phosphate transport</keyword>
<feature type="transmembrane region" description="Helical" evidence="5">
    <location>
        <begin position="169"/>
        <end position="188"/>
    </location>
</feature>
<evidence type="ECO:0000313" key="8">
    <source>
        <dbReference type="EMBL" id="MBE1878174.1"/>
    </source>
</evidence>
<reference evidence="8 9" key="1">
    <citation type="submission" date="2020-10" db="EMBL/GenBank/DDBJ databases">
        <title>Myceligenerans pegani sp. nov., an endophytic actinomycete isolated from Peganum harmala L. in Xinjiang, China.</title>
        <authorList>
            <person name="Xin L."/>
        </authorList>
    </citation>
    <scope>NUCLEOTIDE SEQUENCE [LARGE SCALE GENOMIC DNA]</scope>
    <source>
        <strain evidence="8 9">TRM65318</strain>
    </source>
</reference>
<dbReference type="InterPro" id="IPR035906">
    <property type="entry name" value="MetI-like_sf"/>
</dbReference>
<dbReference type="Proteomes" id="UP000625527">
    <property type="component" value="Unassembled WGS sequence"/>
</dbReference>
<gene>
    <name evidence="8" type="primary">pstC</name>
    <name evidence="8" type="ORF">IHE71_21000</name>
</gene>
<dbReference type="PROSITE" id="PS50928">
    <property type="entry name" value="ABC_TM1"/>
    <property type="match status" value="1"/>
</dbReference>
<evidence type="ECO:0000256" key="2">
    <source>
        <dbReference type="ARBA" id="ARBA00022692"/>
    </source>
</evidence>
<dbReference type="Pfam" id="PF00528">
    <property type="entry name" value="BPD_transp_1"/>
    <property type="match status" value="1"/>
</dbReference>
<feature type="transmembrane region" description="Helical" evidence="5">
    <location>
        <begin position="285"/>
        <end position="310"/>
    </location>
</feature>
<feature type="transmembrane region" description="Helical" evidence="5">
    <location>
        <begin position="26"/>
        <end position="49"/>
    </location>
</feature>
<dbReference type="RefSeq" id="WP_192864724.1">
    <property type="nucleotide sequence ID" value="NZ_JADAQT010000108.1"/>
</dbReference>
<sequence>MASSTADSPAGLSLEPQSRRVGEKAIVAWLFLAALAAVLITIAIVVALLEPAAEFFRFVSVTEFFSTARWTPTQADPEFGVLRLLAGTGAAVLYSCIIALPAGLGAAIYMNEYASFRVRQVLKPLLEILEGIPTVVYGFFAVAFVAPLMKDNWWTWLPGQLGEEPGTQFILAAGVVLGIMIIPTVASVSQDAMAAIPRGLREAAYGLGSTRMQVATRVVVPGALSGIVASFVLGLSRAIGETIVVLLAAGAMANLSILPNDPVFTMTAFIGRTSTGEIAYGTTTYYSIFAVGALLFVVTLVVNLISIALVRKFREVYE</sequence>
<evidence type="ECO:0000256" key="5">
    <source>
        <dbReference type="RuleBase" id="RU363032"/>
    </source>
</evidence>
<organism evidence="8 9">
    <name type="scientific">Myceligenerans pegani</name>
    <dbReference type="NCBI Taxonomy" id="2776917"/>
    <lineage>
        <taxon>Bacteria</taxon>
        <taxon>Bacillati</taxon>
        <taxon>Actinomycetota</taxon>
        <taxon>Actinomycetes</taxon>
        <taxon>Micrococcales</taxon>
        <taxon>Promicromonosporaceae</taxon>
        <taxon>Myceligenerans</taxon>
    </lineage>
</organism>
<comment type="caution">
    <text evidence="8">The sequence shown here is derived from an EMBL/GenBank/DDBJ whole genome shotgun (WGS) entry which is preliminary data.</text>
</comment>
<evidence type="ECO:0000259" key="7">
    <source>
        <dbReference type="PROSITE" id="PS50928"/>
    </source>
</evidence>
<evidence type="ECO:0000256" key="4">
    <source>
        <dbReference type="ARBA" id="ARBA00023136"/>
    </source>
</evidence>
<dbReference type="PANTHER" id="PTHR42727:SF1">
    <property type="entry name" value="PHOSPHATE TRANSPORT SYSTEM PERMEASE"/>
    <property type="match status" value="1"/>
</dbReference>
<evidence type="ECO:0000256" key="6">
    <source>
        <dbReference type="RuleBase" id="RU363054"/>
    </source>
</evidence>
<protein>
    <recommendedName>
        <fullName evidence="6">Phosphate transport system permease protein</fullName>
    </recommendedName>
</protein>